<dbReference type="GO" id="GO:1902600">
    <property type="term" value="P:proton transmembrane transport"/>
    <property type="evidence" value="ECO:0007669"/>
    <property type="project" value="InterPro"/>
</dbReference>
<dbReference type="GO" id="GO:0016020">
    <property type="term" value="C:membrane"/>
    <property type="evidence" value="ECO:0007669"/>
    <property type="project" value="UniProtKB-SubCell"/>
</dbReference>
<feature type="transmembrane region" description="Helical" evidence="9">
    <location>
        <begin position="146"/>
        <end position="170"/>
    </location>
</feature>
<dbReference type="Gene3D" id="3.40.50.720">
    <property type="entry name" value="NAD(P)-binding Rossmann-like Domain"/>
    <property type="match status" value="1"/>
</dbReference>
<name>A0A370GMS0_9COXI</name>
<dbReference type="PANTHER" id="PTHR42751:SF3">
    <property type="entry name" value="SODIUM_GLUTAMATE SYMPORTER"/>
    <property type="match status" value="1"/>
</dbReference>
<comment type="similarity">
    <text evidence="2">Belongs to the monovalent cation:proton antiporter 2 (CPA2) transporter (TC 2.A.37) family.</text>
</comment>
<evidence type="ECO:0000259" key="10">
    <source>
        <dbReference type="PROSITE" id="PS51201"/>
    </source>
</evidence>
<dbReference type="PROSITE" id="PS51201">
    <property type="entry name" value="RCK_N"/>
    <property type="match status" value="1"/>
</dbReference>
<feature type="transmembrane region" description="Helical" evidence="9">
    <location>
        <begin position="85"/>
        <end position="107"/>
    </location>
</feature>
<organism evidence="11 12">
    <name type="scientific">Aquicella lusitana</name>
    <dbReference type="NCBI Taxonomy" id="254246"/>
    <lineage>
        <taxon>Bacteria</taxon>
        <taxon>Pseudomonadati</taxon>
        <taxon>Pseudomonadota</taxon>
        <taxon>Gammaproteobacteria</taxon>
        <taxon>Legionellales</taxon>
        <taxon>Coxiellaceae</taxon>
        <taxon>Aquicella</taxon>
    </lineage>
</organism>
<comment type="caution">
    <text evidence="11">The sequence shown here is derived from an EMBL/GenBank/DDBJ whole genome shotgun (WGS) entry which is preliminary data.</text>
</comment>
<evidence type="ECO:0000256" key="3">
    <source>
        <dbReference type="ARBA" id="ARBA00022448"/>
    </source>
</evidence>
<dbReference type="Gene3D" id="1.20.1530.20">
    <property type="match status" value="1"/>
</dbReference>
<keyword evidence="3" id="KW-0813">Transport</keyword>
<dbReference type="Proteomes" id="UP000254720">
    <property type="component" value="Unassembled WGS sequence"/>
</dbReference>
<dbReference type="SUPFAM" id="SSF51735">
    <property type="entry name" value="NAD(P)-binding Rossmann-fold domains"/>
    <property type="match status" value="1"/>
</dbReference>
<feature type="transmembrane region" description="Helical" evidence="9">
    <location>
        <begin position="356"/>
        <end position="384"/>
    </location>
</feature>
<accession>A0A370GMS0</accession>
<protein>
    <submittedName>
        <fullName evidence="11">Transporter (CPA2 family)</fullName>
    </submittedName>
</protein>
<feature type="transmembrane region" description="Helical" evidence="9">
    <location>
        <begin position="216"/>
        <end position="236"/>
    </location>
</feature>
<feature type="transmembrane region" description="Helical" evidence="9">
    <location>
        <begin position="6"/>
        <end position="23"/>
    </location>
</feature>
<dbReference type="PANTHER" id="PTHR42751">
    <property type="entry name" value="SODIUM/HYDROGEN EXCHANGER FAMILY/TRKA DOMAIN PROTEIN"/>
    <property type="match status" value="1"/>
</dbReference>
<dbReference type="OrthoDB" id="3418949at2"/>
<proteinExistence type="inferred from homology"/>
<dbReference type="Pfam" id="PF00999">
    <property type="entry name" value="Na_H_Exchanger"/>
    <property type="match status" value="1"/>
</dbReference>
<sequence length="551" mass="60442">MTSAFSEFAILLSLSVVVGWIAINLRQPVIFSFIIVGIIAGPGFFDWISAHSELETLASFGVMFLLFIVGLKLDVQVIKTLGSATLILGAAQIGLTTLLGWLLGFAFGMTQASALLVAIALTFSSTVIIIKILSDRYETDSLYGRLSIGILILQDLVAVIAIIILSALNVSAGAYSQLQWEIAALIIKGVGFLAAIGFLMRFIIPYMLEQMAKSRELLVLFAVAWAVVLAVIASTLGFSQEVGGFLAGVSLASTRYREAIASRLETLRNLLLLFFFLNLGASLELGSLANQVFPAIIFSLFVLIGKPLIVMTVMSIMRFRKRTGFLTGLTLGQISEFSLILAALGEGLGFLDKNAAGLITFVALITISLSTYIIAYAGILYEWLTPWLNLFERNVKYREDTYALNHQPPVDVIIYGFGRHGEHMARELVKHGLTILAVDFDPRRIRAWQHEAVLIRYGDAEDGEFIKTLPLSAAKWIVSTIAHHDSNQVLLSSLKDVGYQGKIALSAYQENEVAWMEKAGVDMILIPYKDAASAAADRILEQIFQRELRFT</sequence>
<evidence type="ECO:0000256" key="9">
    <source>
        <dbReference type="SAM" id="Phobius"/>
    </source>
</evidence>
<keyword evidence="7" id="KW-0406">Ion transport</keyword>
<evidence type="ECO:0000256" key="1">
    <source>
        <dbReference type="ARBA" id="ARBA00004141"/>
    </source>
</evidence>
<keyword evidence="5 9" id="KW-0812">Transmembrane</keyword>
<dbReference type="InterPro" id="IPR006153">
    <property type="entry name" value="Cation/H_exchanger_TM"/>
</dbReference>
<dbReference type="Pfam" id="PF02254">
    <property type="entry name" value="TrkA_N"/>
    <property type="match status" value="1"/>
</dbReference>
<dbReference type="AlphaFoldDB" id="A0A370GMS0"/>
<comment type="subcellular location">
    <subcellularLocation>
        <location evidence="1">Membrane</location>
        <topology evidence="1">Multi-pass membrane protein</topology>
    </subcellularLocation>
</comment>
<evidence type="ECO:0000256" key="7">
    <source>
        <dbReference type="ARBA" id="ARBA00023065"/>
    </source>
</evidence>
<evidence type="ECO:0000256" key="6">
    <source>
        <dbReference type="ARBA" id="ARBA00022989"/>
    </source>
</evidence>
<feature type="transmembrane region" description="Helical" evidence="9">
    <location>
        <begin position="182"/>
        <end position="204"/>
    </location>
</feature>
<dbReference type="InterPro" id="IPR003148">
    <property type="entry name" value="RCK_N"/>
</dbReference>
<keyword evidence="12" id="KW-1185">Reference proteome</keyword>
<evidence type="ECO:0000256" key="8">
    <source>
        <dbReference type="ARBA" id="ARBA00023136"/>
    </source>
</evidence>
<dbReference type="InterPro" id="IPR036291">
    <property type="entry name" value="NAD(P)-bd_dom_sf"/>
</dbReference>
<dbReference type="InterPro" id="IPR038770">
    <property type="entry name" value="Na+/solute_symporter_sf"/>
</dbReference>
<feature type="transmembrane region" description="Helical" evidence="9">
    <location>
        <begin position="30"/>
        <end position="50"/>
    </location>
</feature>
<dbReference type="EMBL" id="QQAX01000009">
    <property type="protein sequence ID" value="RDI44576.1"/>
    <property type="molecule type" value="Genomic_DNA"/>
</dbReference>
<dbReference type="RefSeq" id="WP_114834252.1">
    <property type="nucleotide sequence ID" value="NZ_LR699114.1"/>
</dbReference>
<feature type="domain" description="RCK N-terminal" evidence="10">
    <location>
        <begin position="409"/>
        <end position="525"/>
    </location>
</feature>
<feature type="transmembrane region" description="Helical" evidence="9">
    <location>
        <begin position="295"/>
        <end position="317"/>
    </location>
</feature>
<feature type="transmembrane region" description="Helical" evidence="9">
    <location>
        <begin position="324"/>
        <end position="344"/>
    </location>
</feature>
<keyword evidence="8 9" id="KW-0472">Membrane</keyword>
<reference evidence="11 12" key="1">
    <citation type="submission" date="2018-07" db="EMBL/GenBank/DDBJ databases">
        <title>Genomic Encyclopedia of Type Strains, Phase IV (KMG-IV): sequencing the most valuable type-strain genomes for metagenomic binning, comparative biology and taxonomic classification.</title>
        <authorList>
            <person name="Goeker M."/>
        </authorList>
    </citation>
    <scope>NUCLEOTIDE SEQUENCE [LARGE SCALE GENOMIC DNA]</scope>
    <source>
        <strain evidence="11 12">DSM 16500</strain>
    </source>
</reference>
<evidence type="ECO:0000313" key="11">
    <source>
        <dbReference type="EMBL" id="RDI44576.1"/>
    </source>
</evidence>
<evidence type="ECO:0000256" key="4">
    <source>
        <dbReference type="ARBA" id="ARBA00022449"/>
    </source>
</evidence>
<gene>
    <name evidence="11" type="ORF">C8D86_10958</name>
</gene>
<dbReference type="GO" id="GO:0006813">
    <property type="term" value="P:potassium ion transport"/>
    <property type="evidence" value="ECO:0007669"/>
    <property type="project" value="InterPro"/>
</dbReference>
<dbReference type="GO" id="GO:0015297">
    <property type="term" value="F:antiporter activity"/>
    <property type="evidence" value="ECO:0007669"/>
    <property type="project" value="UniProtKB-KW"/>
</dbReference>
<feature type="transmembrane region" description="Helical" evidence="9">
    <location>
        <begin position="56"/>
        <end position="73"/>
    </location>
</feature>
<feature type="transmembrane region" description="Helical" evidence="9">
    <location>
        <begin position="113"/>
        <end position="134"/>
    </location>
</feature>
<evidence type="ECO:0000256" key="5">
    <source>
        <dbReference type="ARBA" id="ARBA00022692"/>
    </source>
</evidence>
<keyword evidence="6 9" id="KW-1133">Transmembrane helix</keyword>
<keyword evidence="4" id="KW-0050">Antiport</keyword>
<evidence type="ECO:0000313" key="12">
    <source>
        <dbReference type="Proteomes" id="UP000254720"/>
    </source>
</evidence>
<evidence type="ECO:0000256" key="2">
    <source>
        <dbReference type="ARBA" id="ARBA00005551"/>
    </source>
</evidence>